<evidence type="ECO:0000313" key="1">
    <source>
        <dbReference type="EMBL" id="OXI31061.1"/>
    </source>
</evidence>
<evidence type="ECO:0000313" key="2">
    <source>
        <dbReference type="Proteomes" id="UP000214600"/>
    </source>
</evidence>
<sequence>MRELTIADAMCLAINLLRDSAESRKMPSGEPLGDDAAAVHAAAADELSALLSPRTGQPDAAFPVELDPSFIRVSMDMWRDATDMKIPLHDAFKIHFMERRKSLLEGFEKTGKAWLAMLRAMKPTSDASELVALRADIEEFVRWTENGLETLARLGSGHDA</sequence>
<accession>A0A228HLN7</accession>
<dbReference type="EMBL" id="NKFA01000045">
    <property type="protein sequence ID" value="OXI31061.1"/>
    <property type="molecule type" value="Genomic_DNA"/>
</dbReference>
<dbReference type="AlphaFoldDB" id="A0A228HLN7"/>
<reference evidence="2" key="1">
    <citation type="submission" date="2017-06" db="EMBL/GenBank/DDBJ databases">
        <authorList>
            <person name="LiPuma J."/>
            <person name="Spilker T."/>
        </authorList>
    </citation>
    <scope>NUCLEOTIDE SEQUENCE [LARGE SCALE GENOMIC DNA]</scope>
    <source>
        <strain evidence="2">AU17325</strain>
    </source>
</reference>
<name>A0A228HLN7_9BURK</name>
<protein>
    <submittedName>
        <fullName evidence="1">Uncharacterized protein</fullName>
    </submittedName>
</protein>
<dbReference type="OrthoDB" id="8780501at2"/>
<proteinExistence type="predicted"/>
<comment type="caution">
    <text evidence="1">The sequence shown here is derived from an EMBL/GenBank/DDBJ whole genome shotgun (WGS) entry which is preliminary data.</text>
</comment>
<organism evidence="1 2">
    <name type="scientific">Burkholderia aenigmatica</name>
    <dbReference type="NCBI Taxonomy" id="2015348"/>
    <lineage>
        <taxon>Bacteria</taxon>
        <taxon>Pseudomonadati</taxon>
        <taxon>Pseudomonadota</taxon>
        <taxon>Betaproteobacteria</taxon>
        <taxon>Burkholderiales</taxon>
        <taxon>Burkholderiaceae</taxon>
        <taxon>Burkholderia</taxon>
        <taxon>Burkholderia cepacia complex</taxon>
    </lineage>
</organism>
<gene>
    <name evidence="1" type="ORF">CFB84_42425</name>
</gene>
<dbReference type="RefSeq" id="WP_025496245.1">
    <property type="nucleotide sequence ID" value="NZ_CABVQC010000021.1"/>
</dbReference>
<dbReference type="GeneID" id="99665031"/>
<dbReference type="Proteomes" id="UP000214600">
    <property type="component" value="Unassembled WGS sequence"/>
</dbReference>
<reference evidence="1 2" key="2">
    <citation type="submission" date="2017-08" db="EMBL/GenBank/DDBJ databases">
        <title>WGS of novel Burkholderia cepaca complex species.</title>
        <authorList>
            <person name="Lipuma J."/>
            <person name="Spilker T."/>
        </authorList>
    </citation>
    <scope>NUCLEOTIDE SEQUENCE [LARGE SCALE GENOMIC DNA]</scope>
    <source>
        <strain evidence="1 2">AU17325</strain>
    </source>
</reference>